<dbReference type="EMBL" id="FXBB01000037">
    <property type="protein sequence ID" value="SMG45172.1"/>
    <property type="molecule type" value="Genomic_DNA"/>
</dbReference>
<reference evidence="3" key="1">
    <citation type="submission" date="2017-04" db="EMBL/GenBank/DDBJ databases">
        <authorList>
            <person name="Varghese N."/>
            <person name="Submissions S."/>
        </authorList>
    </citation>
    <scope>NUCLEOTIDE SEQUENCE [LARGE SCALE GENOMIC DNA]</scope>
    <source>
        <strain evidence="3">USBA 82</strain>
    </source>
</reference>
<organism evidence="2 3">
    <name type="scientific">Dethiosulfovibrio salsuginis</name>
    <dbReference type="NCBI Taxonomy" id="561720"/>
    <lineage>
        <taxon>Bacteria</taxon>
        <taxon>Thermotogati</taxon>
        <taxon>Synergistota</taxon>
        <taxon>Synergistia</taxon>
        <taxon>Synergistales</taxon>
        <taxon>Dethiosulfovibrionaceae</taxon>
        <taxon>Dethiosulfovibrio</taxon>
    </lineage>
</organism>
<dbReference type="RefSeq" id="WP_085545399.1">
    <property type="nucleotide sequence ID" value="NZ_FXBB01000037.1"/>
</dbReference>
<name>A0A1X7KUR3_9BACT</name>
<dbReference type="STRING" id="561720.SAMN06275492_1376"/>
<sequence length="492" mass="55254">MFKRHYRVDLLSDVAITADAATIGGHRGLDYLRGSIFLGAAVASSMKDGGDFSPELFLSGKVRFLNAYPLADGLPAFPFPLCFHKVKGEEWKGARPWNSLTDEHLTGGRQPKQWRSGYLSTKGQVVEIPMEHRMKTAVDRGSRRSQEGQLFGYQSIPKGTSFLWTLQADEKDDLEMVHRWLTEAPVYLGRSKGAEYGSVRISAVEPVGAENSPPVRHPEDLVVLYLLSDLALSRDGLPVLLPEGRDFGLEGVKLDWERSSIKVDRYAPWNGFFNSRMTERQIISKGSVLVFSPDPKNGGTVDLEELSSRLSRGVGLFTEEGMGQILVNPRWVLEPPELKAGTDPSSDRPSQPDTPLVRFLKRKTDRAEFSDEALITARKWAKSWYSLAKKLLGDGQEVPSKAQWGTVRQLSLRFMDRPGDLMKELEKFCTEDLRKKAWEGSIYVSGRNLSLYQALIESMTKKPDERSCLALHLAAIEMGRMMSRSDNEKEVR</sequence>
<dbReference type="OrthoDB" id="1016065at2"/>
<dbReference type="Proteomes" id="UP000193355">
    <property type="component" value="Unassembled WGS sequence"/>
</dbReference>
<evidence type="ECO:0008006" key="4">
    <source>
        <dbReference type="Google" id="ProtNLM"/>
    </source>
</evidence>
<evidence type="ECO:0000256" key="1">
    <source>
        <dbReference type="SAM" id="MobiDB-lite"/>
    </source>
</evidence>
<feature type="compositionally biased region" description="Polar residues" evidence="1">
    <location>
        <begin position="343"/>
        <end position="353"/>
    </location>
</feature>
<protein>
    <recommendedName>
        <fullName evidence="4">CRISPR-associated protein Csx10</fullName>
    </recommendedName>
</protein>
<proteinExistence type="predicted"/>
<feature type="region of interest" description="Disordered" evidence="1">
    <location>
        <begin position="336"/>
        <end position="355"/>
    </location>
</feature>
<gene>
    <name evidence="2" type="ORF">SAMN06275492_1376</name>
</gene>
<evidence type="ECO:0000313" key="3">
    <source>
        <dbReference type="Proteomes" id="UP000193355"/>
    </source>
</evidence>
<keyword evidence="3" id="KW-1185">Reference proteome</keyword>
<evidence type="ECO:0000313" key="2">
    <source>
        <dbReference type="EMBL" id="SMG45172.1"/>
    </source>
</evidence>
<dbReference type="AlphaFoldDB" id="A0A1X7KUR3"/>
<accession>A0A1X7KUR3</accession>